<dbReference type="SUPFAM" id="SSF53474">
    <property type="entry name" value="alpha/beta-Hydrolases"/>
    <property type="match status" value="1"/>
</dbReference>
<dbReference type="Pfam" id="PF12697">
    <property type="entry name" value="Abhydrolase_6"/>
    <property type="match status" value="1"/>
</dbReference>
<dbReference type="Gene3D" id="3.40.50.1820">
    <property type="entry name" value="alpha/beta hydrolase"/>
    <property type="match status" value="1"/>
</dbReference>
<dbReference type="PANTHER" id="PTHR43433">
    <property type="entry name" value="HYDROLASE, ALPHA/BETA FOLD FAMILY PROTEIN"/>
    <property type="match status" value="1"/>
</dbReference>
<feature type="domain" description="AB hydrolase-1" evidence="1">
    <location>
        <begin position="4"/>
        <end position="169"/>
    </location>
</feature>
<gene>
    <name evidence="2" type="ORF">JKL49_20430</name>
</gene>
<sequence>MSADTAGVLAHLGVKQAHFVGHSLGGMVAMNMAVRRPDLARTVSAISISYTLDGYQPELVKLQRGEIQQPSPELTALLPTEADFASWQASYRRTAPDPTAFDRVLTKTNAMLSAWTGWSPEQLRAVKTPTLLAIGDNDFVRIDHAAEMARLIPGAQLAVLPNTTHLNILTRGAWLEPMIAARIGDA</sequence>
<organism evidence="2">
    <name type="scientific">Phenylobacterium glaciei</name>
    <dbReference type="NCBI Taxonomy" id="2803784"/>
    <lineage>
        <taxon>Bacteria</taxon>
        <taxon>Pseudomonadati</taxon>
        <taxon>Pseudomonadota</taxon>
        <taxon>Alphaproteobacteria</taxon>
        <taxon>Caulobacterales</taxon>
        <taxon>Caulobacteraceae</taxon>
        <taxon>Phenylobacterium</taxon>
    </lineage>
</organism>
<keyword evidence="2" id="KW-0378">Hydrolase</keyword>
<dbReference type="PANTHER" id="PTHR43433:SF5">
    <property type="entry name" value="AB HYDROLASE-1 DOMAIN-CONTAINING PROTEIN"/>
    <property type="match status" value="1"/>
</dbReference>
<dbReference type="InterPro" id="IPR000073">
    <property type="entry name" value="AB_hydrolase_1"/>
</dbReference>
<dbReference type="AlphaFoldDB" id="A0A974S9A5"/>
<dbReference type="InterPro" id="IPR029058">
    <property type="entry name" value="AB_hydrolase_fold"/>
</dbReference>
<evidence type="ECO:0000259" key="1">
    <source>
        <dbReference type="Pfam" id="PF12697"/>
    </source>
</evidence>
<dbReference type="EMBL" id="CP068570">
    <property type="protein sequence ID" value="QQZ49367.1"/>
    <property type="molecule type" value="Genomic_DNA"/>
</dbReference>
<dbReference type="InterPro" id="IPR050471">
    <property type="entry name" value="AB_hydrolase"/>
</dbReference>
<protein>
    <submittedName>
        <fullName evidence="2">Alpha/beta hydrolase</fullName>
    </submittedName>
</protein>
<dbReference type="GO" id="GO:0016787">
    <property type="term" value="F:hydrolase activity"/>
    <property type="evidence" value="ECO:0007669"/>
    <property type="project" value="UniProtKB-KW"/>
</dbReference>
<accession>A0A974S9A5</accession>
<evidence type="ECO:0000313" key="2">
    <source>
        <dbReference type="EMBL" id="QQZ49367.1"/>
    </source>
</evidence>
<proteinExistence type="predicted"/>
<name>A0A974S9A5_9CAUL</name>
<reference evidence="2" key="1">
    <citation type="submission" date="2021-01" db="EMBL/GenBank/DDBJ databases">
        <title>Genome sequence of Phenylobacterium sp. 20VBR1 isolated from a valley glaceir, Ny-Alesund, Svalbard.</title>
        <authorList>
            <person name="Thomas F.A."/>
            <person name="Krishnan K.P."/>
            <person name="Sinha R.K."/>
        </authorList>
    </citation>
    <scope>NUCLEOTIDE SEQUENCE</scope>
    <source>
        <strain evidence="2">20VBR1</strain>
    </source>
</reference>